<sequence length="821" mass="95189">MASLKDILRNIASTVNSSNVDIQPIIDLIDKFITTQEFHTDRERPDKVNKFSSELLSIYNSVQDYPQKFYTFLKCLRASLPILGPDVVISDWYDKILLQILKSSLQPKDIVEEAKGIIREVLVCETDRTMTFRKEILELYLNESSMIGKAAGEGYGVVGEQVHAFWCRNLENVLRGFGSVKTKDFFVLLDSYFVQKQYRLQILNLLGEFIQRQSLNIHQILETSLFDSLLTSLQRDTSTTLISLSLTTLVMLLPHICTSVIAYLPRLYIVFIRIICWDKHDSRCTDFADFDGELIGNNLNIDEDCDIQKKDAKTDIDSDWERCDSTFDSIPSTPPNCSHLFTILYGMFPCNTVEFLRNPTVWIKNMNYTPFCDEIYDDIIRSRSMPLLRRHTLHPNLILSSAEKELSDASRWIKLEPADVVAECIGYDMENASATKYQVNELEDFTKNALEGVESTSVETKTIKTRRSSQAISIQEIMDVHQALKSGVEIVVGDDPWDSKIISSNSIDSTLPPDSNSHGTLSNAQASVAFLQREVMLLRNELNFELYLKQQHLQHIGRLHRDHVLDISAEAERQNLYNACKNLKLQLEKTQTAFNRQRDENASIKKKHVQWEDELNNKLKKYREEKKEWKTELDKVEEQLREAKLTIKAQTKQIEESNAKNFRLENDIKVSEPQLQKITEYENRIDQLTKQLLLWEADTRKFQEQKHHMEILVAQWNKMEMMLEAKEKEINQLRTTVNSQSLVIDDLKMKSESLSQNQSGQGTALERQMQIWTFERDKRDKELKKLETDYEMVKKQNSELQSQIIELSAKIESFDPPKIMT</sequence>
<gene>
    <name evidence="3" type="ORF">F8M41_021598</name>
</gene>
<evidence type="ECO:0000259" key="2">
    <source>
        <dbReference type="PROSITE" id="PS50018"/>
    </source>
</evidence>
<dbReference type="AlphaFoldDB" id="A0A8H4AGF8"/>
<dbReference type="EMBL" id="WTPW01000638">
    <property type="protein sequence ID" value="KAF0492625.1"/>
    <property type="molecule type" value="Genomic_DNA"/>
</dbReference>
<keyword evidence="4" id="KW-1185">Reference proteome</keyword>
<evidence type="ECO:0000313" key="4">
    <source>
        <dbReference type="Proteomes" id="UP000439903"/>
    </source>
</evidence>
<dbReference type="OrthoDB" id="6022054at2759"/>
<dbReference type="Pfam" id="PF04388">
    <property type="entry name" value="Hamartin"/>
    <property type="match status" value="2"/>
</dbReference>
<evidence type="ECO:0000256" key="1">
    <source>
        <dbReference type="SAM" id="Coils"/>
    </source>
</evidence>
<dbReference type="PANTHER" id="PTHR15154:SF2">
    <property type="entry name" value="HAMARTIN"/>
    <property type="match status" value="1"/>
</dbReference>
<dbReference type="Proteomes" id="UP000439903">
    <property type="component" value="Unassembled WGS sequence"/>
</dbReference>
<dbReference type="GO" id="GO:0033596">
    <property type="term" value="C:TSC1-TSC2 complex"/>
    <property type="evidence" value="ECO:0007669"/>
    <property type="project" value="TreeGrafter"/>
</dbReference>
<comment type="caution">
    <text evidence="3">The sequence shown here is derived from an EMBL/GenBank/DDBJ whole genome shotgun (WGS) entry which is preliminary data.</text>
</comment>
<dbReference type="PROSITE" id="PS50018">
    <property type="entry name" value="RAS_GTPASE_ACTIV_2"/>
    <property type="match status" value="1"/>
</dbReference>
<name>A0A8H4AGF8_GIGMA</name>
<feature type="coiled-coil region" evidence="1">
    <location>
        <begin position="776"/>
        <end position="810"/>
    </location>
</feature>
<feature type="domain" description="Ras-GAP" evidence="2">
    <location>
        <begin position="1"/>
        <end position="142"/>
    </location>
</feature>
<protein>
    <submittedName>
        <fullName evidence="3">Tuberous sclerosis 1</fullName>
    </submittedName>
</protein>
<dbReference type="PANTHER" id="PTHR15154">
    <property type="entry name" value="HAMARTIN"/>
    <property type="match status" value="1"/>
</dbReference>
<dbReference type="GO" id="GO:0051726">
    <property type="term" value="P:regulation of cell cycle"/>
    <property type="evidence" value="ECO:0007669"/>
    <property type="project" value="TreeGrafter"/>
</dbReference>
<dbReference type="InterPro" id="IPR007483">
    <property type="entry name" value="Hamartin"/>
</dbReference>
<feature type="coiled-coil region" evidence="1">
    <location>
        <begin position="573"/>
        <end position="698"/>
    </location>
</feature>
<reference evidence="3 4" key="1">
    <citation type="journal article" date="2019" name="Environ. Microbiol.">
        <title>At the nexus of three kingdoms: the genome of the mycorrhizal fungus Gigaspora margarita provides insights into plant, endobacterial and fungal interactions.</title>
        <authorList>
            <person name="Venice F."/>
            <person name="Ghignone S."/>
            <person name="Salvioli di Fossalunga A."/>
            <person name="Amselem J."/>
            <person name="Novero M."/>
            <person name="Xianan X."/>
            <person name="Sedzielewska Toro K."/>
            <person name="Morin E."/>
            <person name="Lipzen A."/>
            <person name="Grigoriev I.V."/>
            <person name="Henrissat B."/>
            <person name="Martin F.M."/>
            <person name="Bonfante P."/>
        </authorList>
    </citation>
    <scope>NUCLEOTIDE SEQUENCE [LARGE SCALE GENOMIC DNA]</scope>
    <source>
        <strain evidence="3 4">BEG34</strain>
    </source>
</reference>
<accession>A0A8H4AGF8</accession>
<organism evidence="3 4">
    <name type="scientific">Gigaspora margarita</name>
    <dbReference type="NCBI Taxonomy" id="4874"/>
    <lineage>
        <taxon>Eukaryota</taxon>
        <taxon>Fungi</taxon>
        <taxon>Fungi incertae sedis</taxon>
        <taxon>Mucoromycota</taxon>
        <taxon>Glomeromycotina</taxon>
        <taxon>Glomeromycetes</taxon>
        <taxon>Diversisporales</taxon>
        <taxon>Gigasporaceae</taxon>
        <taxon>Gigaspora</taxon>
    </lineage>
</organism>
<evidence type="ECO:0000313" key="3">
    <source>
        <dbReference type="EMBL" id="KAF0492625.1"/>
    </source>
</evidence>
<keyword evidence="1" id="KW-0175">Coiled coil</keyword>
<dbReference type="GO" id="GO:0032007">
    <property type="term" value="P:negative regulation of TOR signaling"/>
    <property type="evidence" value="ECO:0007669"/>
    <property type="project" value="TreeGrafter"/>
</dbReference>
<dbReference type="InterPro" id="IPR001936">
    <property type="entry name" value="RasGAP_dom"/>
</dbReference>
<proteinExistence type="predicted"/>